<proteinExistence type="predicted"/>
<evidence type="ECO:0000313" key="1">
    <source>
        <dbReference type="EMBL" id="BAT74722.1"/>
    </source>
</evidence>
<organism evidence="1 2">
    <name type="scientific">Vigna angularis var. angularis</name>
    <dbReference type="NCBI Taxonomy" id="157739"/>
    <lineage>
        <taxon>Eukaryota</taxon>
        <taxon>Viridiplantae</taxon>
        <taxon>Streptophyta</taxon>
        <taxon>Embryophyta</taxon>
        <taxon>Tracheophyta</taxon>
        <taxon>Spermatophyta</taxon>
        <taxon>Magnoliopsida</taxon>
        <taxon>eudicotyledons</taxon>
        <taxon>Gunneridae</taxon>
        <taxon>Pentapetalae</taxon>
        <taxon>rosids</taxon>
        <taxon>fabids</taxon>
        <taxon>Fabales</taxon>
        <taxon>Fabaceae</taxon>
        <taxon>Papilionoideae</taxon>
        <taxon>50 kb inversion clade</taxon>
        <taxon>NPAAA clade</taxon>
        <taxon>indigoferoid/millettioid clade</taxon>
        <taxon>Phaseoleae</taxon>
        <taxon>Vigna</taxon>
    </lineage>
</organism>
<reference evidence="1 2" key="1">
    <citation type="journal article" date="2015" name="Sci. Rep.">
        <title>The power of single molecule real-time sequencing technology in the de novo assembly of a eukaryotic genome.</title>
        <authorList>
            <person name="Sakai H."/>
            <person name="Naito K."/>
            <person name="Ogiso-Tanaka E."/>
            <person name="Takahashi Y."/>
            <person name="Iseki K."/>
            <person name="Muto C."/>
            <person name="Satou K."/>
            <person name="Teruya K."/>
            <person name="Shiroma A."/>
            <person name="Shimoji M."/>
            <person name="Hirano T."/>
            <person name="Itoh T."/>
            <person name="Kaga A."/>
            <person name="Tomooka N."/>
        </authorList>
    </citation>
    <scope>NUCLEOTIDE SEQUENCE [LARGE SCALE GENOMIC DNA]</scope>
    <source>
        <strain evidence="2">cv. Shumari</strain>
    </source>
</reference>
<protein>
    <submittedName>
        <fullName evidence="1">Uncharacterized protein</fullName>
    </submittedName>
</protein>
<dbReference type="EMBL" id="AP015034">
    <property type="protein sequence ID" value="BAT74722.1"/>
    <property type="molecule type" value="Genomic_DNA"/>
</dbReference>
<dbReference type="Proteomes" id="UP000291084">
    <property type="component" value="Chromosome 1"/>
</dbReference>
<accession>A0A0S3R293</accession>
<name>A0A0S3R293_PHAAN</name>
<sequence>MPREKPAMTEFSTETAARAMVLTWPEKTCVMAPREYWQTEVKMAGAPRYQSFLDSTRNSLAKSEAPAIGAMSSDSAVKTAVSGSGVRSGCVWRSLSPMVI</sequence>
<gene>
    <name evidence="1" type="primary">Vigan.01G244900</name>
    <name evidence="1" type="ORF">VIGAN_01244900</name>
</gene>
<dbReference type="AlphaFoldDB" id="A0A0S3R293"/>
<evidence type="ECO:0000313" key="2">
    <source>
        <dbReference type="Proteomes" id="UP000291084"/>
    </source>
</evidence>
<keyword evidence="2" id="KW-1185">Reference proteome</keyword>